<reference evidence="2" key="1">
    <citation type="journal article" date="2020" name="Fungal Divers.">
        <title>Resolving the Mortierellaceae phylogeny through synthesis of multi-gene phylogenetics and phylogenomics.</title>
        <authorList>
            <person name="Vandepol N."/>
            <person name="Liber J."/>
            <person name="Desiro A."/>
            <person name="Na H."/>
            <person name="Kennedy M."/>
            <person name="Barry K."/>
            <person name="Grigoriev I.V."/>
            <person name="Miller A.N."/>
            <person name="O'Donnell K."/>
            <person name="Stajich J.E."/>
            <person name="Bonito G."/>
        </authorList>
    </citation>
    <scope>NUCLEOTIDE SEQUENCE</scope>
    <source>
        <strain evidence="2">NRRL 2769</strain>
    </source>
</reference>
<evidence type="ECO:0000256" key="1">
    <source>
        <dbReference type="SAM" id="MobiDB-lite"/>
    </source>
</evidence>
<organism evidence="2 3">
    <name type="scientific">Entomortierella chlamydospora</name>
    <dbReference type="NCBI Taxonomy" id="101097"/>
    <lineage>
        <taxon>Eukaryota</taxon>
        <taxon>Fungi</taxon>
        <taxon>Fungi incertae sedis</taxon>
        <taxon>Mucoromycota</taxon>
        <taxon>Mortierellomycotina</taxon>
        <taxon>Mortierellomycetes</taxon>
        <taxon>Mortierellales</taxon>
        <taxon>Mortierellaceae</taxon>
        <taxon>Entomortierella</taxon>
    </lineage>
</organism>
<gene>
    <name evidence="2" type="ORF">BGZ80_008888</name>
</gene>
<feature type="region of interest" description="Disordered" evidence="1">
    <location>
        <begin position="83"/>
        <end position="102"/>
    </location>
</feature>
<dbReference type="EMBL" id="JAAAID010004998">
    <property type="protein sequence ID" value="KAF9991767.1"/>
    <property type="molecule type" value="Genomic_DNA"/>
</dbReference>
<protein>
    <submittedName>
        <fullName evidence="2">Uncharacterized protein</fullName>
    </submittedName>
</protein>
<accession>A0A9P6MCA4</accession>
<evidence type="ECO:0000313" key="2">
    <source>
        <dbReference type="EMBL" id="KAF9991767.1"/>
    </source>
</evidence>
<evidence type="ECO:0000313" key="3">
    <source>
        <dbReference type="Proteomes" id="UP000703661"/>
    </source>
</evidence>
<feature type="non-terminal residue" evidence="2">
    <location>
        <position position="102"/>
    </location>
</feature>
<proteinExistence type="predicted"/>
<comment type="caution">
    <text evidence="2">The sequence shown here is derived from an EMBL/GenBank/DDBJ whole genome shotgun (WGS) entry which is preliminary data.</text>
</comment>
<sequence length="102" mass="11626">MAHSSVRIATKRRDNLQKLYNAFQAHHADLFWTTRTAQIKTTINAKRAATDSQEIGLKEARLENKKRFQRLKNQADEIENALDELFGTGENEESTKVPSGPE</sequence>
<dbReference type="AlphaFoldDB" id="A0A9P6MCA4"/>
<name>A0A9P6MCA4_9FUNG</name>
<keyword evidence="3" id="KW-1185">Reference proteome</keyword>
<dbReference type="Proteomes" id="UP000703661">
    <property type="component" value="Unassembled WGS sequence"/>
</dbReference>